<protein>
    <submittedName>
        <fullName evidence="7">Hydratase</fullName>
    </submittedName>
</protein>
<comment type="cofactor">
    <cofactor evidence="1">
        <name>[4Fe-4S] cluster</name>
        <dbReference type="ChEBI" id="CHEBI:49883"/>
    </cofactor>
</comment>
<dbReference type="NCBIfam" id="NF008503">
    <property type="entry name" value="PRK11413.1"/>
    <property type="match status" value="1"/>
</dbReference>
<dbReference type="RefSeq" id="WP_154529323.1">
    <property type="nucleotide sequence ID" value="NZ_VUNH01000010.1"/>
</dbReference>
<evidence type="ECO:0000259" key="6">
    <source>
        <dbReference type="Pfam" id="PF00330"/>
    </source>
</evidence>
<dbReference type="GO" id="GO:0005829">
    <property type="term" value="C:cytosol"/>
    <property type="evidence" value="ECO:0007669"/>
    <property type="project" value="TreeGrafter"/>
</dbReference>
<dbReference type="Pfam" id="PF00330">
    <property type="entry name" value="Aconitase"/>
    <property type="match status" value="1"/>
</dbReference>
<organism evidence="7 8">
    <name type="scientific">Pyramidobacter porci</name>
    <dbReference type="NCBI Taxonomy" id="2605789"/>
    <lineage>
        <taxon>Bacteria</taxon>
        <taxon>Thermotogati</taxon>
        <taxon>Synergistota</taxon>
        <taxon>Synergistia</taxon>
        <taxon>Synergistales</taxon>
        <taxon>Dethiosulfovibrionaceae</taxon>
        <taxon>Pyramidobacter</taxon>
    </lineage>
</organism>
<dbReference type="InterPro" id="IPR015931">
    <property type="entry name" value="Acnase/IPM_dHydase_lsu_aba_1/3"/>
</dbReference>
<dbReference type="PANTHER" id="PTHR43160">
    <property type="entry name" value="ACONITATE HYDRATASE B"/>
    <property type="match status" value="1"/>
</dbReference>
<dbReference type="PANTHER" id="PTHR43160:SF3">
    <property type="entry name" value="ACONITATE HYDRATASE, MITOCHONDRIAL"/>
    <property type="match status" value="1"/>
</dbReference>
<dbReference type="AlphaFoldDB" id="A0A6L5YDB8"/>
<dbReference type="Gene3D" id="3.30.499.10">
    <property type="entry name" value="Aconitase, domain 3"/>
    <property type="match status" value="2"/>
</dbReference>
<dbReference type="InterPro" id="IPR015932">
    <property type="entry name" value="Aconitase_dom2"/>
</dbReference>
<sequence length="772" mass="82495">MITLIDKSVTLFNGKVLVAEPEKLSDDELKARLAEEGEHYEGSLPVQSGEGTMARRIVAAHDSYRGDGLLHLKFDALTSHDITYVAALQTAVACGLEKFPVPYVLTNCHNSLCAVGGTINEDDHMFGLTAARKFGGIFVPRHLAVIHQYMRETTAKSGGMILGTDSHTRYGALGTLAVGEGGPEMVKQLLGRTYDFAWPGVIAVYLTGTPRPGVGPHDVALAVIGAVFASGFVKNKVMEFVGPGVSSLSAEFRLGIDVMTTETACWSSIWRTDEKIAEFFRVHGRPQDYAPLEPDAAARYDGALVVDLSAVEPMIAVPFHPSNAFTIADFNANAGDILRQAERDARELMDNPELDVDLTGKLRGGTFHVEQGVICGCAGGNFENLVAAAQILDGGSTGRGAFGLSVYPSSMPVGEALMNGGWMQKLISAGAVNYPAFCGPCFGAGETPCNQGFSVRHTTRNFPNREGSKPNAGQWSAVALMDARSIAATAANGGALTSAFEFADRLAEHEPYVFDAEIYAKRVYNGFGRPHPETELRYGPNIKPWPGIAPLPENQLLLVASVIDDPVTTTDELIPSGETSSLRSNPLKLAEFTLQRKDPNYVPAAKRAKALEEARAAAVKDGGGMPAELKKLLELAGIAAGRVGLGSLVCAVKPGDGSAREQAASSQKMLGGQANVAREYATKRYRSNLVNWGMAPWIVGDADRARFKTGAWLFIPGVRAFVDGDGTEIEAELLDGCTRLPVTLSLPGVTRGERDMLLAGCLMNAYRDEKNN</sequence>
<keyword evidence="3" id="KW-0479">Metal-binding</keyword>
<evidence type="ECO:0000313" key="8">
    <source>
        <dbReference type="Proteomes" id="UP000473699"/>
    </source>
</evidence>
<keyword evidence="4" id="KW-0408">Iron</keyword>
<gene>
    <name evidence="7" type="ORF">FYJ74_09385</name>
</gene>
<accession>A0A6L5YDB8</accession>
<evidence type="ECO:0000256" key="2">
    <source>
        <dbReference type="ARBA" id="ARBA00007185"/>
    </source>
</evidence>
<reference evidence="7 8" key="1">
    <citation type="submission" date="2019-08" db="EMBL/GenBank/DDBJ databases">
        <title>In-depth cultivation of the pig gut microbiome towards novel bacterial diversity and tailored functional studies.</title>
        <authorList>
            <person name="Wylensek D."/>
            <person name="Hitch T.C.A."/>
            <person name="Clavel T."/>
        </authorList>
    </citation>
    <scope>NUCLEOTIDE SEQUENCE [LARGE SCALE GENOMIC DNA]</scope>
    <source>
        <strain evidence="7 8">SM-530-WT-4B</strain>
    </source>
</reference>
<dbReference type="InterPro" id="IPR001030">
    <property type="entry name" value="Acoase/IPM_deHydtase_lsu_aba"/>
</dbReference>
<evidence type="ECO:0000313" key="7">
    <source>
        <dbReference type="EMBL" id="MST56241.1"/>
    </source>
</evidence>
<comment type="similarity">
    <text evidence="2">Belongs to the aconitase/IPM isomerase family.</text>
</comment>
<dbReference type="SUPFAM" id="SSF53732">
    <property type="entry name" value="Aconitase iron-sulfur domain"/>
    <property type="match status" value="1"/>
</dbReference>
<dbReference type="EMBL" id="VUNH01000010">
    <property type="protein sequence ID" value="MST56241.1"/>
    <property type="molecule type" value="Genomic_DNA"/>
</dbReference>
<dbReference type="GO" id="GO:0006099">
    <property type="term" value="P:tricarboxylic acid cycle"/>
    <property type="evidence" value="ECO:0007669"/>
    <property type="project" value="TreeGrafter"/>
</dbReference>
<dbReference type="InterPro" id="IPR015928">
    <property type="entry name" value="Aconitase/3IPM_dehydase_swvl"/>
</dbReference>
<proteinExistence type="inferred from homology"/>
<comment type="caution">
    <text evidence="7">The sequence shown here is derived from an EMBL/GenBank/DDBJ whole genome shotgun (WGS) entry which is preliminary data.</text>
</comment>
<dbReference type="Proteomes" id="UP000473699">
    <property type="component" value="Unassembled WGS sequence"/>
</dbReference>
<dbReference type="GO" id="GO:0003994">
    <property type="term" value="F:aconitate hydratase activity"/>
    <property type="evidence" value="ECO:0007669"/>
    <property type="project" value="TreeGrafter"/>
</dbReference>
<name>A0A6L5YDB8_9BACT</name>
<evidence type="ECO:0000256" key="4">
    <source>
        <dbReference type="ARBA" id="ARBA00023004"/>
    </source>
</evidence>
<evidence type="ECO:0000256" key="1">
    <source>
        <dbReference type="ARBA" id="ARBA00001966"/>
    </source>
</evidence>
<dbReference type="SUPFAM" id="SSF52016">
    <property type="entry name" value="LeuD/IlvD-like"/>
    <property type="match status" value="1"/>
</dbReference>
<feature type="domain" description="Aconitase/3-isopropylmalate dehydratase large subunit alpha/beta/alpha" evidence="6">
    <location>
        <begin position="57"/>
        <end position="487"/>
    </location>
</feature>
<dbReference type="Gene3D" id="3.20.19.10">
    <property type="entry name" value="Aconitase, domain 4"/>
    <property type="match status" value="1"/>
</dbReference>
<keyword evidence="8" id="KW-1185">Reference proteome</keyword>
<keyword evidence="5" id="KW-0411">Iron-sulfur</keyword>
<dbReference type="GO" id="GO:0046872">
    <property type="term" value="F:metal ion binding"/>
    <property type="evidence" value="ECO:0007669"/>
    <property type="project" value="UniProtKB-KW"/>
</dbReference>
<evidence type="ECO:0000256" key="5">
    <source>
        <dbReference type="ARBA" id="ARBA00023014"/>
    </source>
</evidence>
<dbReference type="GO" id="GO:0051539">
    <property type="term" value="F:4 iron, 4 sulfur cluster binding"/>
    <property type="evidence" value="ECO:0007669"/>
    <property type="project" value="TreeGrafter"/>
</dbReference>
<dbReference type="Gene3D" id="3.40.1060.10">
    <property type="entry name" value="Aconitase, Domain 2"/>
    <property type="match status" value="1"/>
</dbReference>
<evidence type="ECO:0000256" key="3">
    <source>
        <dbReference type="ARBA" id="ARBA00022723"/>
    </source>
</evidence>
<dbReference type="InterPro" id="IPR036008">
    <property type="entry name" value="Aconitase_4Fe-4S_dom"/>
</dbReference>
<dbReference type="InterPro" id="IPR050926">
    <property type="entry name" value="Aconitase/IPM_isomerase"/>
</dbReference>